<evidence type="ECO:0000313" key="1">
    <source>
        <dbReference type="EMBL" id="SQA61203.1"/>
    </source>
</evidence>
<evidence type="ECO:0000313" key="2">
    <source>
        <dbReference type="Proteomes" id="UP000250416"/>
    </source>
</evidence>
<dbReference type="Proteomes" id="UP000250416">
    <property type="component" value="Unassembled WGS sequence"/>
</dbReference>
<accession>A0AAE8NLY3</accession>
<dbReference type="RefSeq" id="WP_208450935.1">
    <property type="nucleotide sequence ID" value="NZ_CADEUP010000004.1"/>
</dbReference>
<gene>
    <name evidence="1" type="ORF">NCTC10661_06978</name>
</gene>
<organism evidence="1 2">
    <name type="scientific">Burkholderia cepacia</name>
    <name type="common">Pseudomonas cepacia</name>
    <dbReference type="NCBI Taxonomy" id="292"/>
    <lineage>
        <taxon>Bacteria</taxon>
        <taxon>Pseudomonadati</taxon>
        <taxon>Pseudomonadota</taxon>
        <taxon>Betaproteobacteria</taxon>
        <taxon>Burkholderiales</taxon>
        <taxon>Burkholderiaceae</taxon>
        <taxon>Burkholderia</taxon>
        <taxon>Burkholderia cepacia complex</taxon>
    </lineage>
</organism>
<dbReference type="EMBL" id="UARD01000059">
    <property type="protein sequence ID" value="SQA61203.1"/>
    <property type="molecule type" value="Genomic_DNA"/>
</dbReference>
<dbReference type="AlphaFoldDB" id="A0AAE8NLY3"/>
<comment type="caution">
    <text evidence="1">The sequence shown here is derived from an EMBL/GenBank/DDBJ whole genome shotgun (WGS) entry which is preliminary data.</text>
</comment>
<protein>
    <submittedName>
        <fullName evidence="1">Uncharacterized protein</fullName>
    </submittedName>
</protein>
<proteinExistence type="predicted"/>
<sequence>MTIKSSADLGGSDALLGASTSFRTSSLTDQAAGVVVDAVNSARLAAEAALQAAQDRAFDSAMGAMNTLREFIGEPGKILGRMDTKHGEVAEQVEVAVRRARDFLAQVTPGATFDGVGRTAPMDYRIDGVDFQSKFINGSSKGLTHVLEHMDKYKSFATDGVYHIPKDQHAQILEVLNGNTGDLSDKTIRAIHEKVAQIELVSGKPFSEVVQPSVSTYGEVQLGKVDETVNAHEQDLKQQNETLKDQIRIEHEPSVAEGLKAAGGAAAVGAAVTLTTKLWQKYRDGKNIFAGDFTAEDWTEVGLSTAKGAAGGAIAGGAIYALTNCAEMSAPFAGAFVSAAKGMASLVADYHAGRISLDALIDNGMFVCSDAAIVGLCTAAGQALIPVPVLGAVVGSIAGKFISNFVGKKAREVTDRLAERMKRIVSALDAEVRKVLAFLDEAFDRLGDLTEVAFDLATNTHLRESSLALARAHGVSDSLLIKGDADLDAFMTGR</sequence>
<name>A0AAE8NLY3_BURCE</name>
<reference evidence="1 2" key="1">
    <citation type="submission" date="2018-06" db="EMBL/GenBank/DDBJ databases">
        <authorList>
            <consortium name="Pathogen Informatics"/>
            <person name="Doyle S."/>
        </authorList>
    </citation>
    <scope>NUCLEOTIDE SEQUENCE [LARGE SCALE GENOMIC DNA]</scope>
    <source>
        <strain evidence="1 2">NCTC10661</strain>
    </source>
</reference>